<organism evidence="2 3">
    <name type="scientific">Paenibacillus nuruki</name>
    <dbReference type="NCBI Taxonomy" id="1886670"/>
    <lineage>
        <taxon>Bacteria</taxon>
        <taxon>Bacillati</taxon>
        <taxon>Bacillota</taxon>
        <taxon>Bacilli</taxon>
        <taxon>Bacillales</taxon>
        <taxon>Paenibacillaceae</taxon>
        <taxon>Paenibacillus</taxon>
    </lineage>
</organism>
<dbReference type="AlphaFoldDB" id="A0A1E3KZP8"/>
<feature type="domain" description="VOC" evidence="1">
    <location>
        <begin position="6"/>
        <end position="124"/>
    </location>
</feature>
<dbReference type="Gene3D" id="3.10.180.10">
    <property type="entry name" value="2,3-Dihydroxybiphenyl 1,2-Dioxygenase, domain 1"/>
    <property type="match status" value="1"/>
</dbReference>
<dbReference type="PANTHER" id="PTHR21366">
    <property type="entry name" value="GLYOXALASE FAMILY PROTEIN"/>
    <property type="match status" value="1"/>
</dbReference>
<accession>A0A1E3KZP8</accession>
<dbReference type="Pfam" id="PF00903">
    <property type="entry name" value="Glyoxalase"/>
    <property type="match status" value="1"/>
</dbReference>
<dbReference type="PROSITE" id="PS51819">
    <property type="entry name" value="VOC"/>
    <property type="match status" value="1"/>
</dbReference>
<sequence>MIEFQYIHHMSLAVRDIEVSRVFYSDVLQFQEIERPPFDSVGIWYALGNQQLHLIEQPQGETLRQGDIDSTDGHLAIWVKSYSETLKWLDQQQVFYEARPHSLAGFAQIYILDPDHNIIELDAPYEAE</sequence>
<dbReference type="InterPro" id="IPR050383">
    <property type="entry name" value="GlyoxalaseI/FosfomycinResist"/>
</dbReference>
<proteinExistence type="predicted"/>
<dbReference type="EMBL" id="MDER01000090">
    <property type="protein sequence ID" value="ODP26180.1"/>
    <property type="molecule type" value="Genomic_DNA"/>
</dbReference>
<dbReference type="SUPFAM" id="SSF54593">
    <property type="entry name" value="Glyoxalase/Bleomycin resistance protein/Dihydroxybiphenyl dioxygenase"/>
    <property type="match status" value="1"/>
</dbReference>
<evidence type="ECO:0000313" key="2">
    <source>
        <dbReference type="EMBL" id="ODP26180.1"/>
    </source>
</evidence>
<reference evidence="2 3" key="1">
    <citation type="submission" date="2016-08" db="EMBL/GenBank/DDBJ databases">
        <title>Genome sequencing of Paenibacillus sp. TI45-13ar, isolated from Korean traditional nuruk.</title>
        <authorList>
            <person name="Kim S.-J."/>
        </authorList>
    </citation>
    <scope>NUCLEOTIDE SEQUENCE [LARGE SCALE GENOMIC DNA]</scope>
    <source>
        <strain evidence="2 3">TI45-13ar</strain>
    </source>
</reference>
<name>A0A1E3KZP8_9BACL</name>
<dbReference type="Proteomes" id="UP000094578">
    <property type="component" value="Unassembled WGS sequence"/>
</dbReference>
<gene>
    <name evidence="2" type="ORF">PTI45_04474</name>
</gene>
<evidence type="ECO:0000259" key="1">
    <source>
        <dbReference type="PROSITE" id="PS51819"/>
    </source>
</evidence>
<evidence type="ECO:0000313" key="3">
    <source>
        <dbReference type="Proteomes" id="UP000094578"/>
    </source>
</evidence>
<dbReference type="InterPro" id="IPR029068">
    <property type="entry name" value="Glyas_Bleomycin-R_OHBP_Dase"/>
</dbReference>
<dbReference type="InterPro" id="IPR037523">
    <property type="entry name" value="VOC_core"/>
</dbReference>
<keyword evidence="3" id="KW-1185">Reference proteome</keyword>
<dbReference type="STRING" id="1886670.PTI45_04474"/>
<protein>
    <recommendedName>
        <fullName evidence="1">VOC domain-containing protein</fullName>
    </recommendedName>
</protein>
<comment type="caution">
    <text evidence="2">The sequence shown here is derived from an EMBL/GenBank/DDBJ whole genome shotgun (WGS) entry which is preliminary data.</text>
</comment>
<dbReference type="RefSeq" id="WP_069329784.1">
    <property type="nucleotide sequence ID" value="NZ_MDER01000090.1"/>
</dbReference>
<dbReference type="InterPro" id="IPR004360">
    <property type="entry name" value="Glyas_Fos-R_dOase_dom"/>
</dbReference>